<feature type="transmembrane region" description="Helical" evidence="7">
    <location>
        <begin position="94"/>
        <end position="113"/>
    </location>
</feature>
<evidence type="ECO:0000256" key="1">
    <source>
        <dbReference type="ARBA" id="ARBA00004651"/>
    </source>
</evidence>
<evidence type="ECO:0000313" key="11">
    <source>
        <dbReference type="EMBL" id="UOO97525.1"/>
    </source>
</evidence>
<organism evidence="11 12">
    <name type="scientific">Halococcus dombrowskii</name>
    <dbReference type="NCBI Taxonomy" id="179637"/>
    <lineage>
        <taxon>Archaea</taxon>
        <taxon>Methanobacteriati</taxon>
        <taxon>Methanobacteriota</taxon>
        <taxon>Stenosarchaea group</taxon>
        <taxon>Halobacteria</taxon>
        <taxon>Halobacteriales</taxon>
        <taxon>Halococcaceae</taxon>
        <taxon>Halococcus</taxon>
    </lineage>
</organism>
<dbReference type="KEGG" id="hdo:MUK72_18860"/>
<keyword evidence="11" id="KW-0614">Plasmid</keyword>
<dbReference type="Gene3D" id="1.10.287.1260">
    <property type="match status" value="1"/>
</dbReference>
<name>A0AAX3AUV4_HALDO</name>
<dbReference type="GO" id="GO:0008381">
    <property type="term" value="F:mechanosensitive monoatomic ion channel activity"/>
    <property type="evidence" value="ECO:0007669"/>
    <property type="project" value="InterPro"/>
</dbReference>
<keyword evidence="3" id="KW-1003">Cell membrane</keyword>
<dbReference type="PANTHER" id="PTHR30221">
    <property type="entry name" value="SMALL-CONDUCTANCE MECHANOSENSITIVE CHANNEL"/>
    <property type="match status" value="1"/>
</dbReference>
<feature type="domain" description="Mechanosensitive ion channel MscS" evidence="8">
    <location>
        <begin position="115"/>
        <end position="181"/>
    </location>
</feature>
<feature type="transmembrane region" description="Helical" evidence="7">
    <location>
        <begin position="65"/>
        <end position="88"/>
    </location>
</feature>
<dbReference type="EMBL" id="CP095009">
    <property type="protein sequence ID" value="UOO97525.1"/>
    <property type="molecule type" value="Genomic_DNA"/>
</dbReference>
<reference evidence="11" key="1">
    <citation type="submission" date="2022-04" db="EMBL/GenBank/DDBJ databases">
        <title>Sequencing and genomic assembly of Halococcus dombrowskii.</title>
        <authorList>
            <person name="Lim S.W."/>
            <person name="MacLea K.S."/>
        </authorList>
    </citation>
    <scope>NUCLEOTIDE SEQUENCE</scope>
    <source>
        <strain evidence="11">H4</strain>
        <plasmid evidence="11">unnamed4</plasmid>
    </source>
</reference>
<evidence type="ECO:0000256" key="4">
    <source>
        <dbReference type="ARBA" id="ARBA00022692"/>
    </source>
</evidence>
<proteinExistence type="inferred from homology"/>
<comment type="similarity">
    <text evidence="2">Belongs to the MscS (TC 1.A.23) family.</text>
</comment>
<evidence type="ECO:0000256" key="7">
    <source>
        <dbReference type="SAM" id="Phobius"/>
    </source>
</evidence>
<dbReference type="Proteomes" id="UP000830542">
    <property type="component" value="Plasmid unnamed4"/>
</dbReference>
<dbReference type="GO" id="GO:0005886">
    <property type="term" value="C:plasma membrane"/>
    <property type="evidence" value="ECO:0007669"/>
    <property type="project" value="UniProtKB-SubCell"/>
</dbReference>
<gene>
    <name evidence="11" type="ORF">MUK72_18860</name>
    <name evidence="10" type="ORF">MUK72_19540</name>
</gene>
<keyword evidence="6 7" id="KW-0472">Membrane</keyword>
<feature type="transmembrane region" description="Helical" evidence="7">
    <location>
        <begin position="20"/>
        <end position="44"/>
    </location>
</feature>
<feature type="domain" description="Mechanosensitive ion channel MscS C-terminal" evidence="9">
    <location>
        <begin position="188"/>
        <end position="272"/>
    </location>
</feature>
<accession>A0AAX3AUV4</accession>
<evidence type="ECO:0000259" key="9">
    <source>
        <dbReference type="Pfam" id="PF21082"/>
    </source>
</evidence>
<keyword evidence="4 7" id="KW-0812">Transmembrane</keyword>
<dbReference type="GeneID" id="71764090"/>
<keyword evidence="12" id="KW-1185">Reference proteome</keyword>
<evidence type="ECO:0000256" key="6">
    <source>
        <dbReference type="ARBA" id="ARBA00023136"/>
    </source>
</evidence>
<dbReference type="RefSeq" id="WP_244706918.1">
    <property type="nucleotide sequence ID" value="NZ_CP095009.1"/>
</dbReference>
<dbReference type="KEGG" id="hdo:MUK72_19540"/>
<evidence type="ECO:0000313" key="10">
    <source>
        <dbReference type="EMBL" id="UOO97344.1"/>
    </source>
</evidence>
<dbReference type="InterPro" id="IPR011014">
    <property type="entry name" value="MscS_channel_TM-2"/>
</dbReference>
<dbReference type="InterPro" id="IPR006685">
    <property type="entry name" value="MscS_channel_2nd"/>
</dbReference>
<sequence length="298" mass="31539">MIPMQQGFSLNPQSLLNQFGPALVSAAVKIVLFVVAFVIIYYVGKAVIIRALKAVLDTRGVDETLAGLAVSITVALIGVLAIVIAATIAGAGVVLTAFATLLGALSLAVGFAAQDLIANFVAGIFIIQDEPFTIGDWIEWDDNEGVVEEIQLRVTKLNTFDNEEVTVPNSDLADAVVTNPTGNNELRVAIDFGIEYDDDIEEARAAIIEEARNLDGTLPDPAPSAPVTSLGDSAVVLSGRLWINPNKTSYKPVATEFTEAVKKRFDAEGIGMPYPYTELTGSVDVENTDGTGVTPAND</sequence>
<geneLocation type="plasmid" evidence="11 12">
    <name>unnamed4</name>
</geneLocation>
<evidence type="ECO:0000313" key="12">
    <source>
        <dbReference type="Proteomes" id="UP000830542"/>
    </source>
</evidence>
<dbReference type="SUPFAM" id="SSF82689">
    <property type="entry name" value="Mechanosensitive channel protein MscS (YggB), C-terminal domain"/>
    <property type="match status" value="1"/>
</dbReference>
<dbReference type="InterPro" id="IPR049278">
    <property type="entry name" value="MS_channel_C"/>
</dbReference>
<dbReference type="Pfam" id="PF21082">
    <property type="entry name" value="MS_channel_3rd"/>
    <property type="match status" value="1"/>
</dbReference>
<dbReference type="SUPFAM" id="SSF82861">
    <property type="entry name" value="Mechanosensitive channel protein MscS (YggB), transmembrane region"/>
    <property type="match status" value="1"/>
</dbReference>
<dbReference type="SUPFAM" id="SSF50182">
    <property type="entry name" value="Sm-like ribonucleoproteins"/>
    <property type="match status" value="1"/>
</dbReference>
<dbReference type="InterPro" id="IPR011066">
    <property type="entry name" value="MscS_channel_C_sf"/>
</dbReference>
<evidence type="ECO:0000256" key="2">
    <source>
        <dbReference type="ARBA" id="ARBA00008017"/>
    </source>
</evidence>
<dbReference type="AlphaFoldDB" id="A0AAX3AUV4"/>
<dbReference type="Gene3D" id="2.30.30.60">
    <property type="match status" value="1"/>
</dbReference>
<keyword evidence="5 7" id="KW-1133">Transmembrane helix</keyword>
<evidence type="ECO:0000256" key="3">
    <source>
        <dbReference type="ARBA" id="ARBA00022475"/>
    </source>
</evidence>
<evidence type="ECO:0000259" key="8">
    <source>
        <dbReference type="Pfam" id="PF00924"/>
    </source>
</evidence>
<dbReference type="InterPro" id="IPR045275">
    <property type="entry name" value="MscS_archaea/bacteria_type"/>
</dbReference>
<dbReference type="InterPro" id="IPR010920">
    <property type="entry name" value="LSM_dom_sf"/>
</dbReference>
<comment type="subcellular location">
    <subcellularLocation>
        <location evidence="1">Cell membrane</location>
        <topology evidence="1">Multi-pass membrane protein</topology>
    </subcellularLocation>
</comment>
<dbReference type="PANTHER" id="PTHR30221:SF1">
    <property type="entry name" value="SMALL-CONDUCTANCE MECHANOSENSITIVE CHANNEL"/>
    <property type="match status" value="1"/>
</dbReference>
<dbReference type="Pfam" id="PF00924">
    <property type="entry name" value="MS_channel_2nd"/>
    <property type="match status" value="1"/>
</dbReference>
<dbReference type="EMBL" id="CP095009">
    <property type="protein sequence ID" value="UOO97344.1"/>
    <property type="molecule type" value="Genomic_DNA"/>
</dbReference>
<evidence type="ECO:0000256" key="5">
    <source>
        <dbReference type="ARBA" id="ARBA00022989"/>
    </source>
</evidence>
<protein>
    <submittedName>
        <fullName evidence="11">Mechanosensitive ion channel family protein</fullName>
    </submittedName>
</protein>
<dbReference type="Gene3D" id="3.30.70.100">
    <property type="match status" value="1"/>
</dbReference>
<dbReference type="InterPro" id="IPR023408">
    <property type="entry name" value="MscS_beta-dom_sf"/>
</dbReference>